<dbReference type="PANTHER" id="PTHR11845:SF13">
    <property type="entry name" value="5'-DEOXYNUCLEOTIDASE HDDC2"/>
    <property type="match status" value="1"/>
</dbReference>
<comment type="cofactor">
    <cofactor evidence="2">
        <name>Mn(2+)</name>
        <dbReference type="ChEBI" id="CHEBI:29035"/>
    </cofactor>
</comment>
<evidence type="ECO:0000256" key="5">
    <source>
        <dbReference type="ARBA" id="ARBA00009999"/>
    </source>
</evidence>
<evidence type="ECO:0000256" key="7">
    <source>
        <dbReference type="ARBA" id="ARBA00012964"/>
    </source>
</evidence>
<comment type="subunit">
    <text evidence="6">Homodimer.</text>
</comment>
<evidence type="ECO:0000256" key="2">
    <source>
        <dbReference type="ARBA" id="ARBA00001936"/>
    </source>
</evidence>
<gene>
    <name evidence="11" type="ORF">C2857_003578</name>
</gene>
<keyword evidence="9" id="KW-0378">Hydrolase</keyword>
<comment type="function">
    <text evidence="4">Catalyzes the dephosphorylation of the nucleoside 5'-monophosphates deoxyadenosine monophosphate (dAMP), deoxycytidine monophosphate (dCMP), deoxyguanosine monophosphate (dGMP) and deoxythymidine monophosphate (dTMP).</text>
</comment>
<reference evidence="11 12" key="1">
    <citation type="journal article" date="2018" name="PLoS Genet.">
        <title>Repeat elements organise 3D genome structure and mediate transcription in the filamentous fungus Epichloe festucae.</title>
        <authorList>
            <person name="Winter D.J."/>
            <person name="Ganley A.R.D."/>
            <person name="Young C.A."/>
            <person name="Liachko I."/>
            <person name="Schardl C.L."/>
            <person name="Dupont P.Y."/>
            <person name="Berry D."/>
            <person name="Ram A."/>
            <person name="Scott B."/>
            <person name="Cox M.P."/>
        </authorList>
    </citation>
    <scope>NUCLEOTIDE SEQUENCE [LARGE SCALE GENOMIC DNA]</scope>
    <source>
        <strain evidence="11 12">Fl1</strain>
    </source>
</reference>
<dbReference type="EC" id="3.1.3.89" evidence="7"/>
<evidence type="ECO:0000313" key="12">
    <source>
        <dbReference type="Proteomes" id="UP000594364"/>
    </source>
</evidence>
<name>A0A7S9PWN9_EPIFF</name>
<accession>A0A7S9PWN9</accession>
<comment type="catalytic activity">
    <reaction evidence="1">
        <text>a 2'-deoxyribonucleoside 5'-phosphate + H2O = a 2'-deoxyribonucleoside + phosphate</text>
        <dbReference type="Rhea" id="RHEA:36167"/>
        <dbReference type="ChEBI" id="CHEBI:15377"/>
        <dbReference type="ChEBI" id="CHEBI:18274"/>
        <dbReference type="ChEBI" id="CHEBI:43474"/>
        <dbReference type="ChEBI" id="CHEBI:65317"/>
        <dbReference type="EC" id="3.1.3.89"/>
    </reaction>
</comment>
<dbReference type="InterPro" id="IPR006674">
    <property type="entry name" value="HD_domain"/>
</dbReference>
<protein>
    <recommendedName>
        <fullName evidence="7">5'-deoxynucleotidase</fullName>
        <ecNumber evidence="7">3.1.3.89</ecNumber>
    </recommendedName>
</protein>
<evidence type="ECO:0000256" key="8">
    <source>
        <dbReference type="ARBA" id="ARBA00022723"/>
    </source>
</evidence>
<dbReference type="Gene3D" id="1.10.3210.10">
    <property type="entry name" value="Hypothetical protein af1432"/>
    <property type="match status" value="1"/>
</dbReference>
<dbReference type="GO" id="GO:0046872">
    <property type="term" value="F:metal ion binding"/>
    <property type="evidence" value="ECO:0007669"/>
    <property type="project" value="UniProtKB-KW"/>
</dbReference>
<dbReference type="AlphaFoldDB" id="A0A7S9PWN9"/>
<evidence type="ECO:0000256" key="1">
    <source>
        <dbReference type="ARBA" id="ARBA00001638"/>
    </source>
</evidence>
<evidence type="ECO:0000256" key="6">
    <source>
        <dbReference type="ARBA" id="ARBA00011738"/>
    </source>
</evidence>
<dbReference type="Pfam" id="PF13023">
    <property type="entry name" value="HD_3"/>
    <property type="match status" value="1"/>
</dbReference>
<dbReference type="SMART" id="SM00471">
    <property type="entry name" value="HDc"/>
    <property type="match status" value="1"/>
</dbReference>
<comment type="cofactor">
    <cofactor evidence="3">
        <name>Co(2+)</name>
        <dbReference type="ChEBI" id="CHEBI:48828"/>
    </cofactor>
</comment>
<sequence>MKTLPDLAQVKRRGCLQRGVPEADCESVAEHSHAVATYCLVSAPIWRTEAAEVALVHDLAEVVTGDVIPADGINAEQKRSREELAFEYLESVNPSITGLKAFLDDYRNKVIPAARLVHDVDKLQRLIRAAKYAQKYPHLDFGDFKEDVTATTTPTCRLPDSALSTYEERELTAGVPRWSWRRKRHPECLGRRET</sequence>
<keyword evidence="12" id="KW-1185">Reference proteome</keyword>
<organism evidence="11 12">
    <name type="scientific">Epichloe festucae (strain Fl1)</name>
    <dbReference type="NCBI Taxonomy" id="877507"/>
    <lineage>
        <taxon>Eukaryota</taxon>
        <taxon>Fungi</taxon>
        <taxon>Dikarya</taxon>
        <taxon>Ascomycota</taxon>
        <taxon>Pezizomycotina</taxon>
        <taxon>Sordariomycetes</taxon>
        <taxon>Hypocreomycetidae</taxon>
        <taxon>Hypocreales</taxon>
        <taxon>Clavicipitaceae</taxon>
        <taxon>Epichloe</taxon>
    </lineage>
</organism>
<dbReference type="InterPro" id="IPR003607">
    <property type="entry name" value="HD/PDEase_dom"/>
</dbReference>
<dbReference type="GO" id="GO:0005737">
    <property type="term" value="C:cytoplasm"/>
    <property type="evidence" value="ECO:0007669"/>
    <property type="project" value="TreeGrafter"/>
</dbReference>
<dbReference type="PANTHER" id="PTHR11845">
    <property type="entry name" value="5'-DEOXYNUCLEOTIDASE HDDC2"/>
    <property type="match status" value="1"/>
</dbReference>
<dbReference type="GO" id="GO:0002953">
    <property type="term" value="F:5'-deoxynucleotidase activity"/>
    <property type="evidence" value="ECO:0007669"/>
    <property type="project" value="UniProtKB-EC"/>
</dbReference>
<evidence type="ECO:0000256" key="3">
    <source>
        <dbReference type="ARBA" id="ARBA00001941"/>
    </source>
</evidence>
<evidence type="ECO:0000256" key="4">
    <source>
        <dbReference type="ARBA" id="ARBA00004074"/>
    </source>
</evidence>
<keyword evidence="8" id="KW-0479">Metal-binding</keyword>
<dbReference type="OrthoDB" id="442176at2759"/>
<proteinExistence type="inferred from homology"/>
<evidence type="ECO:0000259" key="10">
    <source>
        <dbReference type="SMART" id="SM00471"/>
    </source>
</evidence>
<evidence type="ECO:0000256" key="9">
    <source>
        <dbReference type="ARBA" id="ARBA00022801"/>
    </source>
</evidence>
<dbReference type="Proteomes" id="UP000594364">
    <property type="component" value="Chromosome 4"/>
</dbReference>
<feature type="domain" description="HD/PDEase" evidence="10">
    <location>
        <begin position="24"/>
        <end position="135"/>
    </location>
</feature>
<comment type="similarity">
    <text evidence="5">Belongs to the HDDC2 family.</text>
</comment>
<dbReference type="SUPFAM" id="SSF109604">
    <property type="entry name" value="HD-domain/PDEase-like"/>
    <property type="match status" value="1"/>
</dbReference>
<dbReference type="EMBL" id="CP031388">
    <property type="protein sequence ID" value="QPH05638.1"/>
    <property type="molecule type" value="Genomic_DNA"/>
</dbReference>
<dbReference type="InterPro" id="IPR039356">
    <property type="entry name" value="YfbR/HDDC2"/>
</dbReference>
<evidence type="ECO:0000313" key="11">
    <source>
        <dbReference type="EMBL" id="QPH05638.1"/>
    </source>
</evidence>